<dbReference type="EMBL" id="LAHD01000173">
    <property type="protein sequence ID" value="PHJ94037.1"/>
    <property type="molecule type" value="Genomic_DNA"/>
</dbReference>
<gene>
    <name evidence="1" type="ORF">VF08_34475</name>
</gene>
<comment type="caution">
    <text evidence="1">The sequence shown here is derived from an EMBL/GenBank/DDBJ whole genome shotgun (WGS) entry which is preliminary data.</text>
</comment>
<protein>
    <submittedName>
        <fullName evidence="1">Uncharacterized protein</fullName>
    </submittedName>
</protein>
<evidence type="ECO:0000313" key="1">
    <source>
        <dbReference type="EMBL" id="PHJ94037.1"/>
    </source>
</evidence>
<reference evidence="1 2" key="1">
    <citation type="submission" date="2015-02" db="EMBL/GenBank/DDBJ databases">
        <title>Nostoc linckia genome annotation.</title>
        <authorList>
            <person name="Zhou Z."/>
        </authorList>
    </citation>
    <scope>NUCLEOTIDE SEQUENCE [LARGE SCALE GENOMIC DNA]</scope>
    <source>
        <strain evidence="2">z8</strain>
    </source>
</reference>
<evidence type="ECO:0000313" key="2">
    <source>
        <dbReference type="Proteomes" id="UP000222310"/>
    </source>
</evidence>
<name>A0A9Q5Z580_NOSLI</name>
<accession>A0A9Q5Z580</accession>
<dbReference type="AlphaFoldDB" id="A0A9Q5Z580"/>
<sequence length="114" mass="12756">MPAWRCMTMQTGVLNLHRQGTGQETGQGPGMWDYLSDHIGARMDFRAAFKGVHDPMERLNIAQGIFRHWHGRGISPRRTTMLHLAGAEIARCVSVGLSIPPQQPTLEIAHDSRQ</sequence>
<organism evidence="1 2">
    <name type="scientific">Nostoc linckia z8</name>
    <dbReference type="NCBI Taxonomy" id="1628746"/>
    <lineage>
        <taxon>Bacteria</taxon>
        <taxon>Bacillati</taxon>
        <taxon>Cyanobacteriota</taxon>
        <taxon>Cyanophyceae</taxon>
        <taxon>Nostocales</taxon>
        <taxon>Nostocaceae</taxon>
        <taxon>Nostoc</taxon>
    </lineage>
</organism>
<dbReference type="Proteomes" id="UP000222310">
    <property type="component" value="Unassembled WGS sequence"/>
</dbReference>
<proteinExistence type="predicted"/>